<evidence type="ECO:0000313" key="1">
    <source>
        <dbReference type="EMBL" id="SUA79154.1"/>
    </source>
</evidence>
<proteinExistence type="predicted"/>
<dbReference type="EMBL" id="UGRY01000002">
    <property type="protein sequence ID" value="SUA79154.1"/>
    <property type="molecule type" value="Genomic_DNA"/>
</dbReference>
<sequence length="49" mass="5464">MPEMACTLLVVFGFLTAALCLRVLAGATATRRVRVARVPRRDSRAMMRQ</sequence>
<evidence type="ECO:0000313" key="2">
    <source>
        <dbReference type="Proteomes" id="UP000255467"/>
    </source>
</evidence>
<organism evidence="1 2">
    <name type="scientific">Nocardia otitidiscaviarum</name>
    <dbReference type="NCBI Taxonomy" id="1823"/>
    <lineage>
        <taxon>Bacteria</taxon>
        <taxon>Bacillati</taxon>
        <taxon>Actinomycetota</taxon>
        <taxon>Actinomycetes</taxon>
        <taxon>Mycobacteriales</taxon>
        <taxon>Nocardiaceae</taxon>
        <taxon>Nocardia</taxon>
    </lineage>
</organism>
<reference evidence="1 2" key="1">
    <citation type="submission" date="2018-06" db="EMBL/GenBank/DDBJ databases">
        <authorList>
            <consortium name="Pathogen Informatics"/>
            <person name="Doyle S."/>
        </authorList>
    </citation>
    <scope>NUCLEOTIDE SEQUENCE [LARGE SCALE GENOMIC DNA]</scope>
    <source>
        <strain evidence="1 2">NCTC1934</strain>
    </source>
</reference>
<keyword evidence="2" id="KW-1185">Reference proteome</keyword>
<gene>
    <name evidence="1" type="ORF">NCTC1934_03655</name>
</gene>
<dbReference type="AlphaFoldDB" id="A0A378YPW8"/>
<accession>A0A378YPW8</accession>
<dbReference type="STRING" id="1406858.GCA_000710895_03350"/>
<protein>
    <submittedName>
        <fullName evidence="1">Uncharacterized protein</fullName>
    </submittedName>
</protein>
<name>A0A378YPW8_9NOCA</name>
<dbReference type="Proteomes" id="UP000255467">
    <property type="component" value="Unassembled WGS sequence"/>
</dbReference>
<dbReference type="RefSeq" id="WP_157533743.1">
    <property type="nucleotide sequence ID" value="NZ_UGRY01000002.1"/>
</dbReference>